<dbReference type="PANTHER" id="PTHR11579">
    <property type="entry name" value="PROTEIN-L-ISOASPARTATE O-METHYLTRANSFERASE"/>
    <property type="match status" value="1"/>
</dbReference>
<comment type="caution">
    <text evidence="12">The sequence shown here is derived from an EMBL/GenBank/DDBJ whole genome shotgun (WGS) entry which is preliminary data.</text>
</comment>
<evidence type="ECO:0000256" key="7">
    <source>
        <dbReference type="ARBA" id="ARBA00022679"/>
    </source>
</evidence>
<protein>
    <recommendedName>
        <fullName evidence="4">Protein-L-isoaspartate O-methyltransferase</fullName>
        <ecNumber evidence="3">2.1.1.77</ecNumber>
    </recommendedName>
    <alternativeName>
        <fullName evidence="11">L-isoaspartyl protein carboxyl methyltransferase</fullName>
    </alternativeName>
    <alternativeName>
        <fullName evidence="9">Protein L-isoaspartyl methyltransferase</fullName>
    </alternativeName>
    <alternativeName>
        <fullName evidence="10">Protein-beta-aspartate methyltransferase</fullName>
    </alternativeName>
</protein>
<dbReference type="InterPro" id="IPR000682">
    <property type="entry name" value="PCMT"/>
</dbReference>
<proteinExistence type="inferred from homology"/>
<keyword evidence="8" id="KW-0949">S-adenosyl-L-methionine</keyword>
<evidence type="ECO:0000256" key="2">
    <source>
        <dbReference type="ARBA" id="ARBA00005369"/>
    </source>
</evidence>
<dbReference type="NCBIfam" id="NF001453">
    <property type="entry name" value="PRK00312.1"/>
    <property type="match status" value="1"/>
</dbReference>
<comment type="subcellular location">
    <subcellularLocation>
        <location evidence="1">Cytoplasm</location>
    </subcellularLocation>
</comment>
<dbReference type="PROSITE" id="PS01279">
    <property type="entry name" value="PCMT"/>
    <property type="match status" value="1"/>
</dbReference>
<dbReference type="Proteomes" id="UP001501442">
    <property type="component" value="Unassembled WGS sequence"/>
</dbReference>
<dbReference type="Pfam" id="PF01135">
    <property type="entry name" value="PCMT"/>
    <property type="match status" value="1"/>
</dbReference>
<accession>A0ABP8UCZ5</accession>
<comment type="similarity">
    <text evidence="2">Belongs to the methyltransferase superfamily. L-isoaspartyl/D-aspartyl protein methyltransferase family.</text>
</comment>
<keyword evidence="13" id="KW-1185">Reference proteome</keyword>
<reference evidence="13" key="1">
    <citation type="journal article" date="2019" name="Int. J. Syst. Evol. Microbiol.">
        <title>The Global Catalogue of Microorganisms (GCM) 10K type strain sequencing project: providing services to taxonomists for standard genome sequencing and annotation.</title>
        <authorList>
            <consortium name="The Broad Institute Genomics Platform"/>
            <consortium name="The Broad Institute Genome Sequencing Center for Infectious Disease"/>
            <person name="Wu L."/>
            <person name="Ma J."/>
        </authorList>
    </citation>
    <scope>NUCLEOTIDE SEQUENCE [LARGE SCALE GENOMIC DNA]</scope>
    <source>
        <strain evidence="13">JCM 17939</strain>
    </source>
</reference>
<evidence type="ECO:0000256" key="10">
    <source>
        <dbReference type="ARBA" id="ARBA00031323"/>
    </source>
</evidence>
<evidence type="ECO:0000256" key="11">
    <source>
        <dbReference type="ARBA" id="ARBA00031350"/>
    </source>
</evidence>
<evidence type="ECO:0000256" key="1">
    <source>
        <dbReference type="ARBA" id="ARBA00004496"/>
    </source>
</evidence>
<dbReference type="PANTHER" id="PTHR11579:SF0">
    <property type="entry name" value="PROTEIN-L-ISOASPARTATE(D-ASPARTATE) O-METHYLTRANSFERASE"/>
    <property type="match status" value="1"/>
</dbReference>
<name>A0ABP8UCZ5_9ACTN</name>
<evidence type="ECO:0000313" key="12">
    <source>
        <dbReference type="EMBL" id="GAA4629293.1"/>
    </source>
</evidence>
<dbReference type="InterPro" id="IPR029063">
    <property type="entry name" value="SAM-dependent_MTases_sf"/>
</dbReference>
<dbReference type="SUPFAM" id="SSF53335">
    <property type="entry name" value="S-adenosyl-L-methionine-dependent methyltransferases"/>
    <property type="match status" value="1"/>
</dbReference>
<evidence type="ECO:0000256" key="9">
    <source>
        <dbReference type="ARBA" id="ARBA00030757"/>
    </source>
</evidence>
<evidence type="ECO:0000256" key="5">
    <source>
        <dbReference type="ARBA" id="ARBA00022490"/>
    </source>
</evidence>
<evidence type="ECO:0000256" key="4">
    <source>
        <dbReference type="ARBA" id="ARBA00013346"/>
    </source>
</evidence>
<evidence type="ECO:0000256" key="8">
    <source>
        <dbReference type="ARBA" id="ARBA00022691"/>
    </source>
</evidence>
<organism evidence="12 13">
    <name type="scientific">Actinoallomurus vinaceus</name>
    <dbReference type="NCBI Taxonomy" id="1080074"/>
    <lineage>
        <taxon>Bacteria</taxon>
        <taxon>Bacillati</taxon>
        <taxon>Actinomycetota</taxon>
        <taxon>Actinomycetes</taxon>
        <taxon>Streptosporangiales</taxon>
        <taxon>Thermomonosporaceae</taxon>
        <taxon>Actinoallomurus</taxon>
    </lineage>
</organism>
<dbReference type="CDD" id="cd02440">
    <property type="entry name" value="AdoMet_MTases"/>
    <property type="match status" value="1"/>
</dbReference>
<dbReference type="RefSeq" id="WP_345433764.1">
    <property type="nucleotide sequence ID" value="NZ_BAABHK010000007.1"/>
</dbReference>
<keyword evidence="7" id="KW-0808">Transferase</keyword>
<evidence type="ECO:0000313" key="13">
    <source>
        <dbReference type="Proteomes" id="UP001501442"/>
    </source>
</evidence>
<keyword evidence="6" id="KW-0489">Methyltransferase</keyword>
<evidence type="ECO:0000256" key="3">
    <source>
        <dbReference type="ARBA" id="ARBA00011890"/>
    </source>
</evidence>
<gene>
    <name evidence="12" type="ORF">GCM10023196_049430</name>
</gene>
<dbReference type="Gene3D" id="3.40.50.150">
    <property type="entry name" value="Vaccinia Virus protein VP39"/>
    <property type="match status" value="1"/>
</dbReference>
<evidence type="ECO:0000256" key="6">
    <source>
        <dbReference type="ARBA" id="ARBA00022603"/>
    </source>
</evidence>
<dbReference type="EMBL" id="BAABHK010000007">
    <property type="protein sequence ID" value="GAA4629293.1"/>
    <property type="molecule type" value="Genomic_DNA"/>
</dbReference>
<keyword evidence="5" id="KW-0963">Cytoplasm</keyword>
<dbReference type="EC" id="2.1.1.77" evidence="3"/>
<sequence length="213" mass="22732">MTADSSPDDLLRAVRAAGIRDERVIEAVRVTPRADFVPADHAAAAYFDMPIGIGHGQVTTQPSLSARMIEGLGLEGDEYVMEIGTGFGFQTALLARLAADVVSIERWPDLARQARQNLARQGINNVDVLVGDGSGGVPDRAPYDAIVVSAAFPEVPAPLVEQLRLDGRLVQPIGPGGQENVVLFQRVATGLDPQRVLTPASFVRLHGRYGFPA</sequence>